<name>A0A0H3ZIL5_9VIBR</name>
<feature type="signal peptide" evidence="1">
    <location>
        <begin position="1"/>
        <end position="18"/>
    </location>
</feature>
<sequence>MKRYLLLAVMMVSPLSWANYSPEFNELVAELKVQYKEQESTRFGDYKKLGGLPHFLLHIDEKDTVEKIKLDAYLEGLQKGYYSALNRERDLNAPTWICMKNAMDLSPKKHPELFKDLIWEVLDYTAKNDPQRFRRYNYGAGFAMTMNGIIQYGLQMKYPCYQPIPKAHQLPGWKYD</sequence>
<dbReference type="AlphaFoldDB" id="A0A0H3ZIL5"/>
<organism evidence="2">
    <name type="scientific">Vibrio genomosp. F6</name>
    <dbReference type="NCBI Taxonomy" id="723172"/>
    <lineage>
        <taxon>Bacteria</taxon>
        <taxon>Pseudomonadati</taxon>
        <taxon>Pseudomonadota</taxon>
        <taxon>Gammaproteobacteria</taxon>
        <taxon>Vibrionales</taxon>
        <taxon>Vibrionaceae</taxon>
        <taxon>Vibrio</taxon>
    </lineage>
</organism>
<dbReference type="EMBL" id="KP795448">
    <property type="protein sequence ID" value="AKN35715.1"/>
    <property type="molecule type" value="Genomic_DNA"/>
</dbReference>
<evidence type="ECO:0000256" key="1">
    <source>
        <dbReference type="SAM" id="SignalP"/>
    </source>
</evidence>
<protein>
    <submittedName>
        <fullName evidence="2">Uncharacterized protein</fullName>
    </submittedName>
</protein>
<keyword evidence="1" id="KW-0732">Signal</keyword>
<feature type="chain" id="PRO_5005204533" evidence="1">
    <location>
        <begin position="19"/>
        <end position="176"/>
    </location>
</feature>
<reference evidence="2" key="1">
    <citation type="journal article" date="2015" name="MBio">
        <title>Eco-Evolutionary Dynamics of Episomes among Ecologically Cohesive Bacterial Populations.</title>
        <authorList>
            <person name="Xue H."/>
            <person name="Cordero O.X."/>
            <person name="Camas F.M."/>
            <person name="Trimble W."/>
            <person name="Meyer F."/>
            <person name="Guglielmini J."/>
            <person name="Rocha E.P."/>
            <person name="Polz M.F."/>
        </authorList>
    </citation>
    <scope>NUCLEOTIDE SEQUENCE</scope>
    <source>
        <strain evidence="2">FF_110</strain>
    </source>
</reference>
<proteinExistence type="predicted"/>
<evidence type="ECO:0000313" key="2">
    <source>
        <dbReference type="EMBL" id="AKN35715.1"/>
    </source>
</evidence>
<accession>A0A0H3ZIL5</accession>